<feature type="region of interest" description="Disordered" evidence="1">
    <location>
        <begin position="18"/>
        <end position="74"/>
    </location>
</feature>
<dbReference type="AlphaFoldDB" id="A0A1T3NNB4"/>
<dbReference type="STRING" id="159449.B4N89_39740"/>
<evidence type="ECO:0000256" key="1">
    <source>
        <dbReference type="SAM" id="MobiDB-lite"/>
    </source>
</evidence>
<evidence type="ECO:0000313" key="3">
    <source>
        <dbReference type="Proteomes" id="UP000190037"/>
    </source>
</evidence>
<reference evidence="2 3" key="1">
    <citation type="submission" date="2017-03" db="EMBL/GenBank/DDBJ databases">
        <title>Draft genome sequence of Streptomyces scabrisporus NF3, endophyte isolated from Amphipterygium adstringens.</title>
        <authorList>
            <person name="Vazquez M."/>
            <person name="Ceapa C.D."/>
            <person name="Rodriguez Luna D."/>
            <person name="Sanchez Esquivel S."/>
        </authorList>
    </citation>
    <scope>NUCLEOTIDE SEQUENCE [LARGE SCALE GENOMIC DNA]</scope>
    <source>
        <strain evidence="2 3">NF3</strain>
    </source>
</reference>
<protein>
    <submittedName>
        <fullName evidence="2">Uncharacterized protein</fullName>
    </submittedName>
</protein>
<accession>A0A1T3NNB4</accession>
<gene>
    <name evidence="2" type="ORF">B4N89_39740</name>
</gene>
<proteinExistence type="predicted"/>
<comment type="caution">
    <text evidence="2">The sequence shown here is derived from an EMBL/GenBank/DDBJ whole genome shotgun (WGS) entry which is preliminary data.</text>
</comment>
<keyword evidence="3" id="KW-1185">Reference proteome</keyword>
<sequence>MLTFLPNAALSTRRRAAGRLGGIDPCRRLDDTDVTVQARPAQPRPVHPASEPRRRDPHDPRGRTPATPGPRPTT</sequence>
<feature type="compositionally biased region" description="Basic and acidic residues" evidence="1">
    <location>
        <begin position="50"/>
        <end position="62"/>
    </location>
</feature>
<name>A0A1T3NNB4_9ACTN</name>
<dbReference type="EMBL" id="MWQN01000003">
    <property type="protein sequence ID" value="OPC78304.1"/>
    <property type="molecule type" value="Genomic_DNA"/>
</dbReference>
<dbReference type="Proteomes" id="UP000190037">
    <property type="component" value="Unassembled WGS sequence"/>
</dbReference>
<organism evidence="2 3">
    <name type="scientific">Embleya scabrispora</name>
    <dbReference type="NCBI Taxonomy" id="159449"/>
    <lineage>
        <taxon>Bacteria</taxon>
        <taxon>Bacillati</taxon>
        <taxon>Actinomycetota</taxon>
        <taxon>Actinomycetes</taxon>
        <taxon>Kitasatosporales</taxon>
        <taxon>Streptomycetaceae</taxon>
        <taxon>Embleya</taxon>
    </lineage>
</organism>
<evidence type="ECO:0000313" key="2">
    <source>
        <dbReference type="EMBL" id="OPC78304.1"/>
    </source>
</evidence>